<dbReference type="EMBL" id="CH476615">
    <property type="protein sequence ID" value="EEP77192.1"/>
    <property type="molecule type" value="Genomic_DNA"/>
</dbReference>
<keyword evidence="3" id="KW-1185">Reference proteome</keyword>
<feature type="region of interest" description="Disordered" evidence="1">
    <location>
        <begin position="102"/>
        <end position="135"/>
    </location>
</feature>
<gene>
    <name evidence="2" type="ORF">UREG_02041</name>
</gene>
<dbReference type="eggNOG" id="ENOG502SZ7A">
    <property type="taxonomic scope" value="Eukaryota"/>
</dbReference>
<dbReference type="HOGENOM" id="CLU_046151_0_0_1"/>
<dbReference type="InParanoid" id="C4JK84"/>
<dbReference type="OrthoDB" id="4207188at2759"/>
<name>C4JK84_UNCRE</name>
<accession>C4JK84</accession>
<sequence>MAVSTPGEWETAVVERQLEDLSLGDGIKFKSASKIEQDQYLFLRVLWPNRRPIEHFNPTALGLPTTATADLAKNKDWVSLIDHAAKGFYEIIGERYQENIVAGGKSNEGGDETEDGKDETTGFQPPPATSESPEEEEIRLANLIQHGADSDNEESWEATPAPQGPWGSPLVREPDESGSYEEYEKIDDENIVNIALILLLQAVCLRAPDMGATTWTPQRKAFDFKVPGNGKAKATDLFSACVDGHLSLGTSDDAPSLAIIEVQARDRKTADPRMQESAQMAAWINSQPDNKTKSGKYQRLMISQDNRDCFLIIAEYDQDYVDYILQNEVGKKKIKKPFMSMQEYGPFQPGAPGHIKHLCYAILAFTQQLNKYAEKGHPCRWTLS</sequence>
<dbReference type="RefSeq" id="XP_002542525.1">
    <property type="nucleotide sequence ID" value="XM_002542479.1"/>
</dbReference>
<evidence type="ECO:0000256" key="1">
    <source>
        <dbReference type="SAM" id="MobiDB-lite"/>
    </source>
</evidence>
<dbReference type="Proteomes" id="UP000002058">
    <property type="component" value="Unassembled WGS sequence"/>
</dbReference>
<dbReference type="GeneID" id="8440478"/>
<organism evidence="2 3">
    <name type="scientific">Uncinocarpus reesii (strain UAMH 1704)</name>
    <dbReference type="NCBI Taxonomy" id="336963"/>
    <lineage>
        <taxon>Eukaryota</taxon>
        <taxon>Fungi</taxon>
        <taxon>Dikarya</taxon>
        <taxon>Ascomycota</taxon>
        <taxon>Pezizomycotina</taxon>
        <taxon>Eurotiomycetes</taxon>
        <taxon>Eurotiomycetidae</taxon>
        <taxon>Onygenales</taxon>
        <taxon>Onygenaceae</taxon>
        <taxon>Uncinocarpus</taxon>
    </lineage>
</organism>
<feature type="region of interest" description="Disordered" evidence="1">
    <location>
        <begin position="148"/>
        <end position="175"/>
    </location>
</feature>
<dbReference type="KEGG" id="ure:UREG_02041"/>
<evidence type="ECO:0000313" key="3">
    <source>
        <dbReference type="Proteomes" id="UP000002058"/>
    </source>
</evidence>
<protein>
    <submittedName>
        <fullName evidence="2">Uncharacterized protein</fullName>
    </submittedName>
</protein>
<dbReference type="AlphaFoldDB" id="C4JK84"/>
<dbReference type="OMA" id="MFRAFST"/>
<proteinExistence type="predicted"/>
<dbReference type="VEuPathDB" id="FungiDB:UREG_02041"/>
<reference evidence="3" key="1">
    <citation type="journal article" date="2009" name="Genome Res.">
        <title>Comparative genomic analyses of the human fungal pathogens Coccidioides and their relatives.</title>
        <authorList>
            <person name="Sharpton T.J."/>
            <person name="Stajich J.E."/>
            <person name="Rounsley S.D."/>
            <person name="Gardner M.J."/>
            <person name="Wortman J.R."/>
            <person name="Jordar V.S."/>
            <person name="Maiti R."/>
            <person name="Kodira C.D."/>
            <person name="Neafsey D.E."/>
            <person name="Zeng Q."/>
            <person name="Hung C.-Y."/>
            <person name="McMahan C."/>
            <person name="Muszewska A."/>
            <person name="Grynberg M."/>
            <person name="Mandel M.A."/>
            <person name="Kellner E.M."/>
            <person name="Barker B.M."/>
            <person name="Galgiani J.N."/>
            <person name="Orbach M.J."/>
            <person name="Kirkland T.N."/>
            <person name="Cole G.T."/>
            <person name="Henn M.R."/>
            <person name="Birren B.W."/>
            <person name="Taylor J.W."/>
        </authorList>
    </citation>
    <scope>NUCLEOTIDE SEQUENCE [LARGE SCALE GENOMIC DNA]</scope>
    <source>
        <strain evidence="3">UAMH 1704</strain>
    </source>
</reference>
<evidence type="ECO:0000313" key="2">
    <source>
        <dbReference type="EMBL" id="EEP77192.1"/>
    </source>
</evidence>